<feature type="transmembrane region" description="Helical" evidence="1">
    <location>
        <begin position="145"/>
        <end position="165"/>
    </location>
</feature>
<keyword evidence="1" id="KW-1133">Transmembrane helix</keyword>
<comment type="caution">
    <text evidence="2">The sequence shown here is derived from an EMBL/GenBank/DDBJ whole genome shotgun (WGS) entry which is preliminary data.</text>
</comment>
<feature type="transmembrane region" description="Helical" evidence="1">
    <location>
        <begin position="12"/>
        <end position="35"/>
    </location>
</feature>
<organism evidence="2">
    <name type="scientific">Oscillatoriales cyanobacterium SpSt-418</name>
    <dbReference type="NCBI Taxonomy" id="2282169"/>
    <lineage>
        <taxon>Bacteria</taxon>
        <taxon>Bacillati</taxon>
        <taxon>Cyanobacteriota</taxon>
        <taxon>Cyanophyceae</taxon>
        <taxon>Oscillatoriophycideae</taxon>
        <taxon>Oscillatoriales</taxon>
    </lineage>
</organism>
<dbReference type="EMBL" id="DSRU01000341">
    <property type="protein sequence ID" value="HFN00770.1"/>
    <property type="molecule type" value="Genomic_DNA"/>
</dbReference>
<feature type="transmembrane region" description="Helical" evidence="1">
    <location>
        <begin position="305"/>
        <end position="324"/>
    </location>
</feature>
<evidence type="ECO:0000256" key="1">
    <source>
        <dbReference type="SAM" id="Phobius"/>
    </source>
</evidence>
<keyword evidence="1" id="KW-0812">Transmembrane</keyword>
<feature type="transmembrane region" description="Helical" evidence="1">
    <location>
        <begin position="239"/>
        <end position="260"/>
    </location>
</feature>
<accession>A0A7C3KGS8</accession>
<feature type="transmembrane region" description="Helical" evidence="1">
    <location>
        <begin position="47"/>
        <end position="70"/>
    </location>
</feature>
<proteinExistence type="predicted"/>
<keyword evidence="1" id="KW-0472">Membrane</keyword>
<reference evidence="2" key="1">
    <citation type="journal article" date="2020" name="mSystems">
        <title>Genome- and Community-Level Interaction Insights into Carbon Utilization and Element Cycling Functions of Hydrothermarchaeota in Hydrothermal Sediment.</title>
        <authorList>
            <person name="Zhou Z."/>
            <person name="Liu Y."/>
            <person name="Xu W."/>
            <person name="Pan J."/>
            <person name="Luo Z.H."/>
            <person name="Li M."/>
        </authorList>
    </citation>
    <scope>NUCLEOTIDE SEQUENCE [LARGE SCALE GENOMIC DNA]</scope>
    <source>
        <strain evidence="2">SpSt-418</strain>
    </source>
</reference>
<dbReference type="AlphaFoldDB" id="A0A7C3KGS8"/>
<feature type="transmembrane region" description="Helical" evidence="1">
    <location>
        <begin position="267"/>
        <end position="285"/>
    </location>
</feature>
<feature type="transmembrane region" description="Helical" evidence="1">
    <location>
        <begin position="119"/>
        <end position="138"/>
    </location>
</feature>
<name>A0A7C3KGS8_9CYAN</name>
<sequence length="338" mass="37587">MPLEKSTSPKSALSVQTIVLAEVTWAVLALLFFLLFSATPQGQDRSFWYSLGTWIFEQVSYFAAFVFCLRNWLSRQIVSGRNVWLSIGLGMFSYFIGNIFFFLWEDIFKLEPDVSPGDFFYFLTYIFLIAGMVLAVTSRRLNLEIWQWGIVAAIAAFGIILAWFISSQSANEAQLPNPSLVQPVMAQTAPMGAIVAQAPPPPPAKPAPAQAAPVEESTAPAWAAAAVETLSPLKPFFDWFYIISDILLLILAATLLLAFWGGRFAQSWRMIAAAAFCLYIADIYFKWATSPSRVETYQSGNLPEVFWVFSGVLFGIGAALEYDVSSRARRSSGRRRAT</sequence>
<protein>
    <submittedName>
        <fullName evidence="2">Uncharacterized protein</fullName>
    </submittedName>
</protein>
<feature type="transmembrane region" description="Helical" evidence="1">
    <location>
        <begin position="82"/>
        <end position="104"/>
    </location>
</feature>
<evidence type="ECO:0000313" key="2">
    <source>
        <dbReference type="EMBL" id="HFN00770.1"/>
    </source>
</evidence>
<gene>
    <name evidence="2" type="ORF">ENR64_24050</name>
</gene>